<name>A0ABP0V2M8_9BRYO</name>
<proteinExistence type="predicted"/>
<sequence>MRCFSRNPTSAQDDVKIQECLHEIERSQAARSFVWCHSQRRKAPNERARERLGFRAQEQRAASSSFCFPPILSEAAQQELRNSVATSSLFWSQLDEAFVEEKSKSLEELT</sequence>
<protein>
    <submittedName>
        <fullName evidence="1">Uncharacterized protein</fullName>
    </submittedName>
</protein>
<evidence type="ECO:0000313" key="1">
    <source>
        <dbReference type="EMBL" id="CAK9235521.1"/>
    </source>
</evidence>
<evidence type="ECO:0000313" key="2">
    <source>
        <dbReference type="Proteomes" id="UP001497512"/>
    </source>
</evidence>
<accession>A0ABP0V2M8</accession>
<dbReference type="EMBL" id="OZ019900">
    <property type="protein sequence ID" value="CAK9235521.1"/>
    <property type="molecule type" value="Genomic_DNA"/>
</dbReference>
<gene>
    <name evidence="1" type="ORF">CSSPTR1EN2_LOCUS22758</name>
</gene>
<organism evidence="1 2">
    <name type="scientific">Sphagnum troendelagicum</name>
    <dbReference type="NCBI Taxonomy" id="128251"/>
    <lineage>
        <taxon>Eukaryota</taxon>
        <taxon>Viridiplantae</taxon>
        <taxon>Streptophyta</taxon>
        <taxon>Embryophyta</taxon>
        <taxon>Bryophyta</taxon>
        <taxon>Sphagnophytina</taxon>
        <taxon>Sphagnopsida</taxon>
        <taxon>Sphagnales</taxon>
        <taxon>Sphagnaceae</taxon>
        <taxon>Sphagnum</taxon>
    </lineage>
</organism>
<dbReference type="Proteomes" id="UP001497512">
    <property type="component" value="Chromosome 8"/>
</dbReference>
<reference evidence="1" key="1">
    <citation type="submission" date="2024-02" db="EMBL/GenBank/DDBJ databases">
        <authorList>
            <consortium name="ELIXIR-Norway"/>
            <consortium name="Elixir Norway"/>
        </authorList>
    </citation>
    <scope>NUCLEOTIDE SEQUENCE</scope>
</reference>
<keyword evidence="2" id="KW-1185">Reference proteome</keyword>